<dbReference type="CDD" id="cd07067">
    <property type="entry name" value="HP_PGM_like"/>
    <property type="match status" value="1"/>
</dbReference>
<keyword evidence="2" id="KW-1185">Reference proteome</keyword>
<dbReference type="Proteomes" id="UP001297272">
    <property type="component" value="Unassembled WGS sequence"/>
</dbReference>
<dbReference type="PANTHER" id="PTHR47623:SF1">
    <property type="entry name" value="OS09G0287300 PROTEIN"/>
    <property type="match status" value="1"/>
</dbReference>
<gene>
    <name evidence="1" type="ORF">JYU29_08445</name>
</gene>
<sequence>MTSRLYLLRHAKARFATPGMSDFDRPLEPVGTAEAPAVGREMAARSWMPDLVLCSTAPRAQQTWYGCRGELSSVPETKMMDELYRADTPGYLQIIKGSGAETSLMVVGHNPMIEEVTLQLVSPQDHSAEDLRRSGFPTASLTVIEFDNSLAEIQPGSGRLVEILKPERS</sequence>
<dbReference type="SUPFAM" id="SSF53254">
    <property type="entry name" value="Phosphoglycerate mutase-like"/>
    <property type="match status" value="1"/>
</dbReference>
<dbReference type="Gene3D" id="3.40.50.1240">
    <property type="entry name" value="Phosphoglycerate mutase-like"/>
    <property type="match status" value="1"/>
</dbReference>
<evidence type="ECO:0000313" key="1">
    <source>
        <dbReference type="EMBL" id="MBS9720713.1"/>
    </source>
</evidence>
<dbReference type="RefSeq" id="WP_213984380.1">
    <property type="nucleotide sequence ID" value="NZ_JAFMNX010000002.1"/>
</dbReference>
<comment type="caution">
    <text evidence="1">The sequence shown here is derived from an EMBL/GenBank/DDBJ whole genome shotgun (WGS) entry which is preliminary data.</text>
</comment>
<proteinExistence type="predicted"/>
<name>A0ABS5RUJ1_9HYPH</name>
<dbReference type="Pfam" id="PF00300">
    <property type="entry name" value="His_Phos_1"/>
    <property type="match status" value="1"/>
</dbReference>
<evidence type="ECO:0000313" key="2">
    <source>
        <dbReference type="Proteomes" id="UP001297272"/>
    </source>
</evidence>
<organism evidence="1 2">
    <name type="scientific">Tianweitania aestuarii</name>
    <dbReference type="NCBI Taxonomy" id="2814886"/>
    <lineage>
        <taxon>Bacteria</taxon>
        <taxon>Pseudomonadati</taxon>
        <taxon>Pseudomonadota</taxon>
        <taxon>Alphaproteobacteria</taxon>
        <taxon>Hyphomicrobiales</taxon>
        <taxon>Phyllobacteriaceae</taxon>
        <taxon>Tianweitania</taxon>
    </lineage>
</organism>
<reference evidence="1 2" key="1">
    <citation type="submission" date="2021-03" db="EMBL/GenBank/DDBJ databases">
        <title>Tianweitania aestuarii sp. nov., isolated from a tidal flat.</title>
        <authorList>
            <person name="Park S."/>
            <person name="Yoon J.-H."/>
        </authorList>
    </citation>
    <scope>NUCLEOTIDE SEQUENCE [LARGE SCALE GENOMIC DNA]</scope>
    <source>
        <strain evidence="1 2">BSSL-BM11</strain>
    </source>
</reference>
<dbReference type="EMBL" id="JAFMNX010000002">
    <property type="protein sequence ID" value="MBS9720713.1"/>
    <property type="molecule type" value="Genomic_DNA"/>
</dbReference>
<accession>A0ABS5RUJ1</accession>
<dbReference type="InterPro" id="IPR013078">
    <property type="entry name" value="His_Pase_superF_clade-1"/>
</dbReference>
<dbReference type="PANTHER" id="PTHR47623">
    <property type="entry name" value="OS09G0287300 PROTEIN"/>
    <property type="match status" value="1"/>
</dbReference>
<dbReference type="SMART" id="SM00855">
    <property type="entry name" value="PGAM"/>
    <property type="match status" value="1"/>
</dbReference>
<dbReference type="InterPro" id="IPR029033">
    <property type="entry name" value="His_PPase_superfam"/>
</dbReference>
<protein>
    <submittedName>
        <fullName evidence="1">Histidine phosphatase family protein</fullName>
    </submittedName>
</protein>